<reference evidence="2" key="1">
    <citation type="submission" date="2023-04" db="EMBL/GenBank/DDBJ databases">
        <authorList>
            <person name="Vijverberg K."/>
            <person name="Xiong W."/>
            <person name="Schranz E."/>
        </authorList>
    </citation>
    <scope>NUCLEOTIDE SEQUENCE</scope>
</reference>
<sequence length="162" mass="18043">MSVTWWLHRKMAQLLVVRCGAEAEISLEMAMCSYYRGKVCHREVDLLETIPPPVFEKHMGELAELLLTEGGSSSSSRPTSLSQPVVRAIFPARFLASTFADIHVVDQAGKDEETESDDMGLRPHKMCNTVSVPKLHGDIRDVLGDKFPMPGQKEIVVVPSFF</sequence>
<protein>
    <submittedName>
        <fullName evidence="2">Uncharacterized protein</fullName>
    </submittedName>
</protein>
<feature type="chain" id="PRO_5041214194" evidence="1">
    <location>
        <begin position="24"/>
        <end position="162"/>
    </location>
</feature>
<evidence type="ECO:0000313" key="2">
    <source>
        <dbReference type="EMBL" id="CAI9276418.1"/>
    </source>
</evidence>
<dbReference type="AlphaFoldDB" id="A0AA36DZ53"/>
<keyword evidence="1" id="KW-0732">Signal</keyword>
<dbReference type="Proteomes" id="UP001177003">
    <property type="component" value="Chromosome 3"/>
</dbReference>
<name>A0AA36DZ53_LACSI</name>
<evidence type="ECO:0000313" key="3">
    <source>
        <dbReference type="Proteomes" id="UP001177003"/>
    </source>
</evidence>
<dbReference type="EMBL" id="OX465079">
    <property type="protein sequence ID" value="CAI9276418.1"/>
    <property type="molecule type" value="Genomic_DNA"/>
</dbReference>
<proteinExistence type="predicted"/>
<organism evidence="2 3">
    <name type="scientific">Lactuca saligna</name>
    <name type="common">Willowleaf lettuce</name>
    <dbReference type="NCBI Taxonomy" id="75948"/>
    <lineage>
        <taxon>Eukaryota</taxon>
        <taxon>Viridiplantae</taxon>
        <taxon>Streptophyta</taxon>
        <taxon>Embryophyta</taxon>
        <taxon>Tracheophyta</taxon>
        <taxon>Spermatophyta</taxon>
        <taxon>Magnoliopsida</taxon>
        <taxon>eudicotyledons</taxon>
        <taxon>Gunneridae</taxon>
        <taxon>Pentapetalae</taxon>
        <taxon>asterids</taxon>
        <taxon>campanulids</taxon>
        <taxon>Asterales</taxon>
        <taxon>Asteraceae</taxon>
        <taxon>Cichorioideae</taxon>
        <taxon>Cichorieae</taxon>
        <taxon>Lactucinae</taxon>
        <taxon>Lactuca</taxon>
    </lineage>
</organism>
<keyword evidence="3" id="KW-1185">Reference proteome</keyword>
<evidence type="ECO:0000256" key="1">
    <source>
        <dbReference type="SAM" id="SignalP"/>
    </source>
</evidence>
<accession>A0AA36DZ53</accession>
<gene>
    <name evidence="2" type="ORF">LSALG_LOCUS16395</name>
</gene>
<feature type="signal peptide" evidence="1">
    <location>
        <begin position="1"/>
        <end position="23"/>
    </location>
</feature>